<dbReference type="InterPro" id="IPR050740">
    <property type="entry name" value="Aldehyde_DH_Superfamily"/>
</dbReference>
<dbReference type="PROSITE" id="PS00687">
    <property type="entry name" value="ALDEHYDE_DEHYDR_GLU"/>
    <property type="match status" value="1"/>
</dbReference>
<dbReference type="EMBL" id="FOHK01000007">
    <property type="protein sequence ID" value="SET38131.1"/>
    <property type="molecule type" value="Genomic_DNA"/>
</dbReference>
<dbReference type="InterPro" id="IPR015590">
    <property type="entry name" value="Aldehyde_DH_dom"/>
</dbReference>
<evidence type="ECO:0000313" key="7">
    <source>
        <dbReference type="Proteomes" id="UP000199308"/>
    </source>
</evidence>
<dbReference type="STRING" id="349064.SAMN05660429_01668"/>
<dbReference type="InterPro" id="IPR016161">
    <property type="entry name" value="Ald_DH/histidinol_DH"/>
</dbReference>
<dbReference type="FunFam" id="3.40.309.10:FF:000009">
    <property type="entry name" value="Aldehyde dehydrogenase A"/>
    <property type="match status" value="1"/>
</dbReference>
<protein>
    <submittedName>
        <fullName evidence="6">Lactaldehyde dehydrogenase / glycolaldehyde dehydrogenase</fullName>
    </submittedName>
</protein>
<keyword evidence="2 4" id="KW-0560">Oxidoreductase</keyword>
<name>A0A1I0DZT8_THASX</name>
<accession>A0A1I0DZT8</accession>
<evidence type="ECO:0000259" key="5">
    <source>
        <dbReference type="Pfam" id="PF00171"/>
    </source>
</evidence>
<keyword evidence="7" id="KW-1185">Reference proteome</keyword>
<dbReference type="GO" id="GO:0004777">
    <property type="term" value="F:succinate-semialdehyde dehydrogenase (NAD+) activity"/>
    <property type="evidence" value="ECO:0007669"/>
    <property type="project" value="TreeGrafter"/>
</dbReference>
<dbReference type="InterPro" id="IPR016160">
    <property type="entry name" value="Ald_DH_CS_CYS"/>
</dbReference>
<dbReference type="GO" id="GO:0005829">
    <property type="term" value="C:cytosol"/>
    <property type="evidence" value="ECO:0007669"/>
    <property type="project" value="TreeGrafter"/>
</dbReference>
<gene>
    <name evidence="6" type="ORF">SAMN05660429_01668</name>
</gene>
<dbReference type="PANTHER" id="PTHR43353:SF5">
    <property type="entry name" value="SUCCINATE-SEMIALDEHYDE DEHYDROGENASE, MITOCHONDRIAL"/>
    <property type="match status" value="1"/>
</dbReference>
<proteinExistence type="inferred from homology"/>
<evidence type="ECO:0000256" key="2">
    <source>
        <dbReference type="ARBA" id="ARBA00023002"/>
    </source>
</evidence>
<dbReference type="Gene3D" id="3.40.309.10">
    <property type="entry name" value="Aldehyde Dehydrogenase, Chain A, domain 2"/>
    <property type="match status" value="1"/>
</dbReference>
<dbReference type="AlphaFoldDB" id="A0A1I0DZT8"/>
<evidence type="ECO:0000256" key="3">
    <source>
        <dbReference type="PROSITE-ProRule" id="PRU10007"/>
    </source>
</evidence>
<dbReference type="InterPro" id="IPR029510">
    <property type="entry name" value="Ald_DH_CS_GLU"/>
</dbReference>
<dbReference type="Gene3D" id="3.40.605.10">
    <property type="entry name" value="Aldehyde Dehydrogenase, Chain A, domain 1"/>
    <property type="match status" value="1"/>
</dbReference>
<reference evidence="6 7" key="1">
    <citation type="submission" date="2016-10" db="EMBL/GenBank/DDBJ databases">
        <authorList>
            <person name="de Groot N.N."/>
        </authorList>
    </citation>
    <scope>NUCLEOTIDE SEQUENCE [LARGE SCALE GENOMIC DNA]</scope>
    <source>
        <strain evidence="6 7">DSM 19706</strain>
    </source>
</reference>
<dbReference type="SUPFAM" id="SSF53720">
    <property type="entry name" value="ALDH-like"/>
    <property type="match status" value="1"/>
</dbReference>
<dbReference type="Pfam" id="PF00171">
    <property type="entry name" value="Aldedh"/>
    <property type="match status" value="1"/>
</dbReference>
<dbReference type="InterPro" id="IPR016162">
    <property type="entry name" value="Ald_DH_N"/>
</dbReference>
<feature type="domain" description="Aldehyde dehydrogenase" evidence="5">
    <location>
        <begin position="30"/>
        <end position="492"/>
    </location>
</feature>
<dbReference type="GO" id="GO:0009450">
    <property type="term" value="P:gamma-aminobutyric acid catabolic process"/>
    <property type="evidence" value="ECO:0007669"/>
    <property type="project" value="TreeGrafter"/>
</dbReference>
<dbReference type="Proteomes" id="UP000199308">
    <property type="component" value="Unassembled WGS sequence"/>
</dbReference>
<dbReference type="NCBIfam" id="NF007497">
    <property type="entry name" value="PRK10090.1"/>
    <property type="match status" value="1"/>
</dbReference>
<sequence length="499" mass="54114">MALSYWSMAAGWGVNMTIFNNVNFINGEYIPSSSKETIDVLSPSTGKLVGTIPAGSVEDAQLALETANQAQKPWAAKTARERQTILRKFACLIREKNEELATLLVQEQGKLLDVARMEAEVTATFIEYACDNALTTEGDILPSDIPDEKIYIHKVPRGVVVAITAWNFPLALAGRKIGPALITGNTIVVKPTQETPLSTMMLGELANQAGIPAGVLNIINGTGSVVGQHLCESEITKLITMTGSTRAGQIIHQASGKHLTPVMLELGGKAPFVVMEDADLDKAVEDAVTTRYANCGQVCTCAERIYVHESVYDAFVEKFVPKVKAIKVGDPMDPSTDMGPKVNANEISHIHSLVEKGIAEGATLATGGKVATVDGFEGGNWYEPTVLVDVAQDNTLVHEETFGPIVPIVKFSTLDQVITYCNDSEYGLSAYLYTYNTRYIHQAIAELEVGEVYVNRGIGEQHQGFHNGWKMSGAGGEDGKYGLEQYLEKKTVYLNESYK</sequence>
<organism evidence="6 7">
    <name type="scientific">Thalassotalea agarivorans</name>
    <name type="common">Thalassomonas agarivorans</name>
    <dbReference type="NCBI Taxonomy" id="349064"/>
    <lineage>
        <taxon>Bacteria</taxon>
        <taxon>Pseudomonadati</taxon>
        <taxon>Pseudomonadota</taxon>
        <taxon>Gammaproteobacteria</taxon>
        <taxon>Alteromonadales</taxon>
        <taxon>Colwelliaceae</taxon>
        <taxon>Thalassotalea</taxon>
    </lineage>
</organism>
<evidence type="ECO:0000313" key="6">
    <source>
        <dbReference type="EMBL" id="SET38131.1"/>
    </source>
</evidence>
<feature type="active site" evidence="3">
    <location>
        <position position="265"/>
    </location>
</feature>
<dbReference type="InterPro" id="IPR016163">
    <property type="entry name" value="Ald_DH_C"/>
</dbReference>
<dbReference type="PANTHER" id="PTHR43353">
    <property type="entry name" value="SUCCINATE-SEMIALDEHYDE DEHYDROGENASE, MITOCHONDRIAL"/>
    <property type="match status" value="1"/>
</dbReference>
<comment type="similarity">
    <text evidence="1 4">Belongs to the aldehyde dehydrogenase family.</text>
</comment>
<dbReference type="FunFam" id="3.40.605.10:FF:000007">
    <property type="entry name" value="NAD/NADP-dependent betaine aldehyde dehydrogenase"/>
    <property type="match status" value="1"/>
</dbReference>
<dbReference type="PROSITE" id="PS00070">
    <property type="entry name" value="ALDEHYDE_DEHYDR_CYS"/>
    <property type="match status" value="1"/>
</dbReference>
<evidence type="ECO:0000256" key="1">
    <source>
        <dbReference type="ARBA" id="ARBA00009986"/>
    </source>
</evidence>
<dbReference type="CDD" id="cd07088">
    <property type="entry name" value="ALDH_LactADH-AldA"/>
    <property type="match status" value="1"/>
</dbReference>
<evidence type="ECO:0000256" key="4">
    <source>
        <dbReference type="RuleBase" id="RU003345"/>
    </source>
</evidence>